<feature type="coiled-coil region" evidence="1">
    <location>
        <begin position="200"/>
        <end position="234"/>
    </location>
</feature>
<protein>
    <submittedName>
        <fullName evidence="3">Putative</fullName>
    </submittedName>
</protein>
<feature type="compositionally biased region" description="Basic and acidic residues" evidence="2">
    <location>
        <begin position="1381"/>
        <end position="1391"/>
    </location>
</feature>
<gene>
    <name evidence="3" type="ORF">HINF_LOCUS13577</name>
</gene>
<proteinExistence type="predicted"/>
<feature type="region of interest" description="Disordered" evidence="2">
    <location>
        <begin position="667"/>
        <end position="762"/>
    </location>
</feature>
<evidence type="ECO:0000313" key="4">
    <source>
        <dbReference type="Proteomes" id="UP001642409"/>
    </source>
</evidence>
<name>A0ABP1HH63_9EUKA</name>
<evidence type="ECO:0000256" key="1">
    <source>
        <dbReference type="SAM" id="Coils"/>
    </source>
</evidence>
<keyword evidence="1" id="KW-0175">Coiled coil</keyword>
<dbReference type="EMBL" id="CAXDID020000031">
    <property type="protein sequence ID" value="CAL5994482.1"/>
    <property type="molecule type" value="Genomic_DNA"/>
</dbReference>
<feature type="compositionally biased region" description="Basic and acidic residues" evidence="2">
    <location>
        <begin position="169"/>
        <end position="180"/>
    </location>
</feature>
<feature type="compositionally biased region" description="Basic and acidic residues" evidence="2">
    <location>
        <begin position="1509"/>
        <end position="1547"/>
    </location>
</feature>
<feature type="region of interest" description="Disordered" evidence="2">
    <location>
        <begin position="1381"/>
        <end position="1412"/>
    </location>
</feature>
<dbReference type="Proteomes" id="UP001642409">
    <property type="component" value="Unassembled WGS sequence"/>
</dbReference>
<feature type="region of interest" description="Disordered" evidence="2">
    <location>
        <begin position="1509"/>
        <end position="1548"/>
    </location>
</feature>
<evidence type="ECO:0000313" key="3">
    <source>
        <dbReference type="EMBL" id="CAL5994482.1"/>
    </source>
</evidence>
<feature type="compositionally biased region" description="Polar residues" evidence="2">
    <location>
        <begin position="667"/>
        <end position="676"/>
    </location>
</feature>
<feature type="compositionally biased region" description="Polar residues" evidence="2">
    <location>
        <begin position="1454"/>
        <end position="1472"/>
    </location>
</feature>
<evidence type="ECO:0000256" key="2">
    <source>
        <dbReference type="SAM" id="MobiDB-lite"/>
    </source>
</evidence>
<feature type="coiled-coil region" evidence="1">
    <location>
        <begin position="106"/>
        <end position="136"/>
    </location>
</feature>
<feature type="compositionally biased region" description="Low complexity" evidence="2">
    <location>
        <begin position="677"/>
        <end position="688"/>
    </location>
</feature>
<feature type="region of interest" description="Disordered" evidence="2">
    <location>
        <begin position="169"/>
        <end position="189"/>
    </location>
</feature>
<keyword evidence="4" id="KW-1185">Reference proteome</keyword>
<feature type="region of interest" description="Disordered" evidence="2">
    <location>
        <begin position="1427"/>
        <end position="1474"/>
    </location>
</feature>
<feature type="region of interest" description="Disordered" evidence="2">
    <location>
        <begin position="642"/>
        <end position="661"/>
    </location>
</feature>
<reference evidence="3 4" key="1">
    <citation type="submission" date="2024-07" db="EMBL/GenBank/DDBJ databases">
        <authorList>
            <person name="Akdeniz Z."/>
        </authorList>
    </citation>
    <scope>NUCLEOTIDE SEQUENCE [LARGE SCALE GENOMIC DNA]</scope>
</reference>
<sequence>MADPLFALNYQHMSDLIMSNVKQAAVQAFTDLKQQITSRPLYVMFEQKLNCNPKVDHLFPKSILPLFDDNLDLALNTIISACYPIILDSIMKSAYLQDENEDQLIIQHLLSQLNIVKELQQQLKAETHRHLQLQLESSSQLQKFLKMTNEQLYEFRRIGKIYKPDRKQILSSEQKENGTEKEDEPENDFKKEIQLKDNDIIILKKELILAQDEIKQLKEEINNINQQKQDIKTNVNVDAIKSGLRPQGSKLNLKLSDVFESKAAGDRLKYLEQQITKIYQNDDNALLEKVYIEINPNGQLKQKPPRATSKMGNVMNNSSQVVFNQSDAMIRKQSQNSSRSNISKDNVLINYIYDENGKQILLDQPRFTRTQIDKVKYTDSQSKREFVMNADGLFVFQDEDGNQCYYTKTGQLIRKIIDQIAHVDINGRNCIPETMNTGFKKYITGNGKYYYLDHYANPYCFDGENKVPLNAEFKVDKSVQPIKIIEYIVDEQEEHDIGTATEFYFNGQQRYLVDLEIVDRENLIFVDPQTKQQFKRINNNIAQLHKNSWVFLSKAGVYIYHLDGLYDTPSVLCYQHFSDNVFKDNYGVLWYYDINQKCVYVKEHNGTKNIPINLKQLKDIQKNASKEIKTTKKETKDIEIKDKPKGKLYAPTLQQSKNDKNEIISNQFQPNIQIKGNTNQNEEQNNTELKVNESSSNLINNNTQIGGSTASKTTVQDNKQQSQIQNLFGPVANQQKPNESNEVNKTQNNQQTSDYVQSGQQHVKQKLNFNKIISVHLKSLNTVDASKQQYNAENISQIQNFNIKNQQPNQYQVNNQQKNDTQLLNLSQSPQNQINTLENKIISDQSSEIQNNTLPNQQVALQQKSQIQQYQSLEVSHFTPYIAKESTLNLEENFLIAQPIEKCNKTQIYYQEFIFIQNQNIHKSSRRSSVSTNQEMEPRQYVNTNASFHGNKKKDMEQINENNKLNEKQNILRKSIVINNAVTNDNQDQVTFYKALDQQLENEIKQDVDLLKQIQNIPKIQQLANNSSTNNNIPYVPIEIKQFEQKSLDTEQSQRQTSKIDDRIIQQFSDFNDLQKSFESMSKPANNSFQTELFKSNKSDIKQDKQWVKNEITAQQLKDFQQSFNKENENLDLPTPHRQYIVKSSADSKQNTQSKKFEPKDEIQVLVLQQDSKNDNENNIQYEKDKQENVKSSVKETNDIAGPQWEKYQKSPEIKKQPEFINVVKKIETPLQKEPVKQTITPIQPLSNKPPIQSSAKNSLPGQLPDLIVKQNQLTPIQNVPFNPFSYIENITNSSLPQLKIEPQSYNIESSNKIIQRQVIVHIDPEEERKYKMINRKQLNQLNKLRIQPLQTNNQTGDDLPQYSQFKPKLNLQALVEQRKQKQREEYEKSHMISYPKFQQPLDSPKGAKNAKDLFLNPKLNSQYSQVFKKKDLPRATSKSSITSESDSEEPQKINISSSSLNPHNTPKSQFQKPDLNFKQLEIEPVNSDIDELRAQVIHSPYEIERFKLNQKREQEREKTRNSRETSREQQKDEPKDEQKDENKQEAETQIVNEVDLLRFYLNDVLMVSVGVQVPEEEDTYRNRHRRYKAMLDFRKGIRGRRYTSGSHNRMKPFILDMSSWIKK</sequence>
<feature type="compositionally biased region" description="Polar residues" evidence="2">
    <location>
        <begin position="692"/>
        <end position="762"/>
    </location>
</feature>
<accession>A0ABP1HH63</accession>
<organism evidence="3 4">
    <name type="scientific">Hexamita inflata</name>
    <dbReference type="NCBI Taxonomy" id="28002"/>
    <lineage>
        <taxon>Eukaryota</taxon>
        <taxon>Metamonada</taxon>
        <taxon>Diplomonadida</taxon>
        <taxon>Hexamitidae</taxon>
        <taxon>Hexamitinae</taxon>
        <taxon>Hexamita</taxon>
    </lineage>
</organism>
<comment type="caution">
    <text evidence="3">The sequence shown here is derived from an EMBL/GenBank/DDBJ whole genome shotgun (WGS) entry which is preliminary data.</text>
</comment>